<dbReference type="PROSITE" id="PS50082">
    <property type="entry name" value="WD_REPEATS_2"/>
    <property type="match status" value="2"/>
</dbReference>
<keyword evidence="1" id="KW-0853">WD repeat</keyword>
<dbReference type="AlphaFoldDB" id="A0BTQ7"/>
<dbReference type="PROSITE" id="PS50294">
    <property type="entry name" value="WD_REPEATS_REGION"/>
    <property type="match status" value="2"/>
</dbReference>
<evidence type="ECO:0000313" key="2">
    <source>
        <dbReference type="EMBL" id="CAK61924.1"/>
    </source>
</evidence>
<dbReference type="OMA" id="WSFENAN"/>
<dbReference type="InterPro" id="IPR001680">
    <property type="entry name" value="WD40_rpt"/>
</dbReference>
<proteinExistence type="predicted"/>
<feature type="repeat" description="WD" evidence="1">
    <location>
        <begin position="319"/>
        <end position="350"/>
    </location>
</feature>
<reference evidence="2 3" key="1">
    <citation type="journal article" date="2006" name="Nature">
        <title>Global trends of whole-genome duplications revealed by the ciliate Paramecium tetraurelia.</title>
        <authorList>
            <consortium name="Genoscope"/>
            <person name="Aury J.-M."/>
            <person name="Jaillon O."/>
            <person name="Duret L."/>
            <person name="Noel B."/>
            <person name="Jubin C."/>
            <person name="Porcel B.M."/>
            <person name="Segurens B."/>
            <person name="Daubin V."/>
            <person name="Anthouard V."/>
            <person name="Aiach N."/>
            <person name="Arnaiz O."/>
            <person name="Billaut A."/>
            <person name="Beisson J."/>
            <person name="Blanc I."/>
            <person name="Bouhouche K."/>
            <person name="Camara F."/>
            <person name="Duharcourt S."/>
            <person name="Guigo R."/>
            <person name="Gogendeau D."/>
            <person name="Katinka M."/>
            <person name="Keller A.-M."/>
            <person name="Kissmehl R."/>
            <person name="Klotz C."/>
            <person name="Koll F."/>
            <person name="Le Moue A."/>
            <person name="Lepere C."/>
            <person name="Malinsky S."/>
            <person name="Nowacki M."/>
            <person name="Nowak J.K."/>
            <person name="Plattner H."/>
            <person name="Poulain J."/>
            <person name="Ruiz F."/>
            <person name="Serrano V."/>
            <person name="Zagulski M."/>
            <person name="Dessen P."/>
            <person name="Betermier M."/>
            <person name="Weissenbach J."/>
            <person name="Scarpelli C."/>
            <person name="Schachter V."/>
            <person name="Sperling L."/>
            <person name="Meyer E."/>
            <person name="Cohen J."/>
            <person name="Wincker P."/>
        </authorList>
    </citation>
    <scope>NUCLEOTIDE SEQUENCE [LARGE SCALE GENOMIC DNA]</scope>
    <source>
        <strain evidence="2 3">Stock d4-2</strain>
    </source>
</reference>
<evidence type="ECO:0000256" key="1">
    <source>
        <dbReference type="PROSITE-ProRule" id="PRU00221"/>
    </source>
</evidence>
<accession>A0BTQ7</accession>
<dbReference type="eggNOG" id="KOG0266">
    <property type="taxonomic scope" value="Eukaryota"/>
</dbReference>
<sequence>MYKPQMIENEKDVDCSMKHQTPISMVVLDPKVEKNKRFLCQKCLDYFESDVKMIGFKKLIQIIEENKKKQLEHLENAIKPMIQKVQLFQGHIHNLKSYIVSQLDQLIDSTQDWITNLQSIGLKYSDYSLYQELDFMIMNQDSTENEQINQVNQIRLLNDSWSVKINNKLYSFTQFQEYQKCQQILEELSSQLLQKFNLNQIKQENQENTSLVSNKIQQQLNPYRSQLMNNSVEEDELCKTIVFDPTGKIMISASSKNIKIWSFENANIKLIQTLQGHQKNINCLVFSQIEQYFISGSEDHSIIFWKCSNNNGWQSSQPYCEHKGIVYCLILTQIENQLISGSEDKTIKVWMIDYKNHKLQFLYALQKHNKPILSLSLNESERVLASGVQDSIIIWQKGANNQWVFSYDINLSKQQFGKHIKFIGEEQFLWLNDSSNSLCVFEIQDGFYQEIIQKRVLLKKIYEGYGNIPLFPIIYNKLKNLICLRHQLDIYIINIQYNDQLSIIEELNCNDFMIYGTITNDGQHLIFWSNTKKKYQIHEIQYK</sequence>
<protein>
    <submittedName>
        <fullName evidence="2">Uncharacterized protein</fullName>
    </submittedName>
</protein>
<dbReference type="STRING" id="5888.A0BTQ7"/>
<dbReference type="HOGENOM" id="CLU_019203_2_1_1"/>
<dbReference type="EMBL" id="CT868017">
    <property type="protein sequence ID" value="CAK61924.1"/>
    <property type="molecule type" value="Genomic_DNA"/>
</dbReference>
<dbReference type="Gene3D" id="2.130.10.10">
    <property type="entry name" value="YVTN repeat-like/Quinoprotein amine dehydrogenase"/>
    <property type="match status" value="1"/>
</dbReference>
<dbReference type="InParanoid" id="A0BTQ7"/>
<dbReference type="PANTHER" id="PTHR19920">
    <property type="entry name" value="WD40 PROTEIN CIAO1"/>
    <property type="match status" value="1"/>
</dbReference>
<dbReference type="GeneID" id="5015100"/>
<dbReference type="SUPFAM" id="SSF50978">
    <property type="entry name" value="WD40 repeat-like"/>
    <property type="match status" value="1"/>
</dbReference>
<evidence type="ECO:0000313" key="3">
    <source>
        <dbReference type="Proteomes" id="UP000000600"/>
    </source>
</evidence>
<feature type="repeat" description="WD" evidence="1">
    <location>
        <begin position="274"/>
        <end position="306"/>
    </location>
</feature>
<dbReference type="SMART" id="SM00320">
    <property type="entry name" value="WD40"/>
    <property type="match status" value="4"/>
</dbReference>
<dbReference type="Proteomes" id="UP000000600">
    <property type="component" value="Unassembled WGS sequence"/>
</dbReference>
<keyword evidence="3" id="KW-1185">Reference proteome</keyword>
<dbReference type="PANTHER" id="PTHR19920:SF0">
    <property type="entry name" value="CYTOSOLIC IRON-SULFUR PROTEIN ASSEMBLY PROTEIN CIAO1-RELATED"/>
    <property type="match status" value="1"/>
</dbReference>
<dbReference type="OrthoDB" id="306181at2759"/>
<organism evidence="2 3">
    <name type="scientific">Paramecium tetraurelia</name>
    <dbReference type="NCBI Taxonomy" id="5888"/>
    <lineage>
        <taxon>Eukaryota</taxon>
        <taxon>Sar</taxon>
        <taxon>Alveolata</taxon>
        <taxon>Ciliophora</taxon>
        <taxon>Intramacronucleata</taxon>
        <taxon>Oligohymenophorea</taxon>
        <taxon>Peniculida</taxon>
        <taxon>Parameciidae</taxon>
        <taxon>Paramecium</taxon>
    </lineage>
</organism>
<dbReference type="InterPro" id="IPR036322">
    <property type="entry name" value="WD40_repeat_dom_sf"/>
</dbReference>
<dbReference type="InterPro" id="IPR015943">
    <property type="entry name" value="WD40/YVTN_repeat-like_dom_sf"/>
</dbReference>
<dbReference type="Pfam" id="PF00400">
    <property type="entry name" value="WD40"/>
    <property type="match status" value="3"/>
</dbReference>
<dbReference type="KEGG" id="ptm:GSPATT00032156001"/>
<gene>
    <name evidence="2" type="ORF">GSPATT00032156001</name>
</gene>
<name>A0BTQ7_PARTE</name>
<dbReference type="RefSeq" id="XP_001429322.1">
    <property type="nucleotide sequence ID" value="XM_001429285.1"/>
</dbReference>